<dbReference type="OrthoDB" id="9813903at2"/>
<dbReference type="CDD" id="cd00038">
    <property type="entry name" value="CAP_ED"/>
    <property type="match status" value="1"/>
</dbReference>
<name>W0SM27_9PROT</name>
<evidence type="ECO:0000313" key="6">
    <source>
        <dbReference type="Proteomes" id="UP000031637"/>
    </source>
</evidence>
<dbReference type="GO" id="GO:0005886">
    <property type="term" value="C:plasma membrane"/>
    <property type="evidence" value="ECO:0007669"/>
    <property type="project" value="TreeGrafter"/>
</dbReference>
<dbReference type="RefSeq" id="WP_041100416.1">
    <property type="nucleotide sequence ID" value="NZ_AP012547.1"/>
</dbReference>
<dbReference type="InterPro" id="IPR050469">
    <property type="entry name" value="Diguanylate_Cyclase"/>
</dbReference>
<dbReference type="PANTHER" id="PTHR45138">
    <property type="entry name" value="REGULATORY COMPONENTS OF SENSORY TRANSDUCTION SYSTEM"/>
    <property type="match status" value="1"/>
</dbReference>
<dbReference type="Proteomes" id="UP000031637">
    <property type="component" value="Chromosome"/>
</dbReference>
<dbReference type="SUPFAM" id="SSF55073">
    <property type="entry name" value="Nucleotide cyclase"/>
    <property type="match status" value="1"/>
</dbReference>
<reference evidence="5 6" key="1">
    <citation type="journal article" date="2014" name="Syst. Appl. Microbiol.">
        <title>Complete genomes of freshwater sulfur oxidizers Sulfuricella denitrificans skB26 and Sulfuritalea hydrogenivorans sk43H: genetic insights into the sulfur oxidation pathway of betaproteobacteria.</title>
        <authorList>
            <person name="Watanabe T."/>
            <person name="Kojima H."/>
            <person name="Fukui M."/>
        </authorList>
    </citation>
    <scope>NUCLEOTIDE SEQUENCE [LARGE SCALE GENOMIC DNA]</scope>
    <source>
        <strain evidence="5">DSM22779</strain>
    </source>
</reference>
<gene>
    <name evidence="5" type="ORF">SUTH_03045</name>
</gene>
<dbReference type="PANTHER" id="PTHR45138:SF9">
    <property type="entry name" value="DIGUANYLATE CYCLASE DGCM-RELATED"/>
    <property type="match status" value="1"/>
</dbReference>
<dbReference type="SMART" id="SM00267">
    <property type="entry name" value="GGDEF"/>
    <property type="match status" value="1"/>
</dbReference>
<dbReference type="GO" id="GO:0043709">
    <property type="term" value="P:cell adhesion involved in single-species biofilm formation"/>
    <property type="evidence" value="ECO:0007669"/>
    <property type="project" value="TreeGrafter"/>
</dbReference>
<comment type="catalytic activity">
    <reaction evidence="2">
        <text>2 GTP = 3',3'-c-di-GMP + 2 diphosphate</text>
        <dbReference type="Rhea" id="RHEA:24898"/>
        <dbReference type="ChEBI" id="CHEBI:33019"/>
        <dbReference type="ChEBI" id="CHEBI:37565"/>
        <dbReference type="ChEBI" id="CHEBI:58805"/>
        <dbReference type="EC" id="2.7.7.65"/>
    </reaction>
</comment>
<keyword evidence="6" id="KW-1185">Reference proteome</keyword>
<dbReference type="KEGG" id="shd:SUTH_03045"/>
<dbReference type="InterPro" id="IPR014710">
    <property type="entry name" value="RmlC-like_jellyroll"/>
</dbReference>
<dbReference type="HOGENOM" id="CLU_000445_11_5_4"/>
<accession>W0SM27</accession>
<dbReference type="PROSITE" id="PS50042">
    <property type="entry name" value="CNMP_BINDING_3"/>
    <property type="match status" value="1"/>
</dbReference>
<feature type="domain" description="GGDEF" evidence="4">
    <location>
        <begin position="185"/>
        <end position="316"/>
    </location>
</feature>
<evidence type="ECO:0000259" key="4">
    <source>
        <dbReference type="PROSITE" id="PS50887"/>
    </source>
</evidence>
<dbReference type="AlphaFoldDB" id="W0SM27"/>
<dbReference type="FunFam" id="3.30.70.270:FF:000001">
    <property type="entry name" value="Diguanylate cyclase domain protein"/>
    <property type="match status" value="1"/>
</dbReference>
<dbReference type="InterPro" id="IPR000160">
    <property type="entry name" value="GGDEF_dom"/>
</dbReference>
<dbReference type="PROSITE" id="PS50887">
    <property type="entry name" value="GGDEF"/>
    <property type="match status" value="1"/>
</dbReference>
<protein>
    <recommendedName>
        <fullName evidence="1">diguanylate cyclase</fullName>
        <ecNumber evidence="1">2.7.7.65</ecNumber>
    </recommendedName>
</protein>
<dbReference type="Gene3D" id="3.30.70.270">
    <property type="match status" value="1"/>
</dbReference>
<sequence>MIDREDRQRLQHAKLFANISLESIEHLLERCHRLDLERGEHLLEAGAANSHLYLILDGELRVYLADRTMPEHAVFGAGDCVGEMSLLDGQKASALVLAAHDTRLLAMPHEVLWALVDCSHGVARNLLAIMAGRMRNDNLAMVNSQTQSLEFEQASSVDALTGIHNRRWLLEAYPRAIGRCERNGESLCLIIADIDLFKRFNDRFGHLAGDGVLRRVARQLADGLRTQDLIARYGGEEFLILLPHAGLDEALLIAERLRDLVAACALETSEGMQSVTLSCGVAQMRKGETLDELTSRADAALLNAKENGRDRVETAE</sequence>
<evidence type="ECO:0000259" key="3">
    <source>
        <dbReference type="PROSITE" id="PS50042"/>
    </source>
</evidence>
<dbReference type="CDD" id="cd01949">
    <property type="entry name" value="GGDEF"/>
    <property type="match status" value="1"/>
</dbReference>
<dbReference type="STRING" id="1223802.SUTH_03045"/>
<evidence type="ECO:0000256" key="2">
    <source>
        <dbReference type="ARBA" id="ARBA00034247"/>
    </source>
</evidence>
<feature type="domain" description="Cyclic nucleotide-binding" evidence="3">
    <location>
        <begin position="15"/>
        <end position="116"/>
    </location>
</feature>
<dbReference type="SMART" id="SM00100">
    <property type="entry name" value="cNMP"/>
    <property type="match status" value="1"/>
</dbReference>
<evidence type="ECO:0000256" key="1">
    <source>
        <dbReference type="ARBA" id="ARBA00012528"/>
    </source>
</evidence>
<dbReference type="GO" id="GO:1902201">
    <property type="term" value="P:negative regulation of bacterial-type flagellum-dependent cell motility"/>
    <property type="evidence" value="ECO:0007669"/>
    <property type="project" value="TreeGrafter"/>
</dbReference>
<dbReference type="InterPro" id="IPR018490">
    <property type="entry name" value="cNMP-bd_dom_sf"/>
</dbReference>
<dbReference type="Gene3D" id="2.60.120.10">
    <property type="entry name" value="Jelly Rolls"/>
    <property type="match status" value="1"/>
</dbReference>
<evidence type="ECO:0000313" key="5">
    <source>
        <dbReference type="EMBL" id="BAO30823.1"/>
    </source>
</evidence>
<dbReference type="InterPro" id="IPR029787">
    <property type="entry name" value="Nucleotide_cyclase"/>
</dbReference>
<dbReference type="EMBL" id="AP012547">
    <property type="protein sequence ID" value="BAO30823.1"/>
    <property type="molecule type" value="Genomic_DNA"/>
</dbReference>
<organism evidence="5 6">
    <name type="scientific">Sulfuritalea hydrogenivorans sk43H</name>
    <dbReference type="NCBI Taxonomy" id="1223802"/>
    <lineage>
        <taxon>Bacteria</taxon>
        <taxon>Pseudomonadati</taxon>
        <taxon>Pseudomonadota</taxon>
        <taxon>Betaproteobacteria</taxon>
        <taxon>Nitrosomonadales</taxon>
        <taxon>Sterolibacteriaceae</taxon>
        <taxon>Sulfuritalea</taxon>
    </lineage>
</organism>
<dbReference type="EC" id="2.7.7.65" evidence="1"/>
<dbReference type="Pfam" id="PF00027">
    <property type="entry name" value="cNMP_binding"/>
    <property type="match status" value="1"/>
</dbReference>
<dbReference type="InterPro" id="IPR000595">
    <property type="entry name" value="cNMP-bd_dom"/>
</dbReference>
<dbReference type="GO" id="GO:0052621">
    <property type="term" value="F:diguanylate cyclase activity"/>
    <property type="evidence" value="ECO:0007669"/>
    <property type="project" value="UniProtKB-EC"/>
</dbReference>
<dbReference type="InterPro" id="IPR043128">
    <property type="entry name" value="Rev_trsase/Diguanyl_cyclase"/>
</dbReference>
<proteinExistence type="predicted"/>
<dbReference type="SUPFAM" id="SSF51206">
    <property type="entry name" value="cAMP-binding domain-like"/>
    <property type="match status" value="1"/>
</dbReference>
<dbReference type="Pfam" id="PF00990">
    <property type="entry name" value="GGDEF"/>
    <property type="match status" value="1"/>
</dbReference>
<dbReference type="NCBIfam" id="TIGR00254">
    <property type="entry name" value="GGDEF"/>
    <property type="match status" value="1"/>
</dbReference>